<evidence type="ECO:0000259" key="1">
    <source>
        <dbReference type="Pfam" id="PF19054"/>
    </source>
</evidence>
<dbReference type="InterPro" id="IPR001387">
    <property type="entry name" value="Cro/C1-type_HTH"/>
</dbReference>
<reference evidence="2 3" key="1">
    <citation type="submission" date="2021-03" db="EMBL/GenBank/DDBJ databases">
        <title>Genomic Encyclopedia of Type Strains, Phase IV (KMG-IV): sequencing the most valuable type-strain genomes for metagenomic binning, comparative biology and taxonomic classification.</title>
        <authorList>
            <person name="Goeker M."/>
        </authorList>
    </citation>
    <scope>NUCLEOTIDE SEQUENCE [LARGE SCALE GENOMIC DNA]</scope>
    <source>
        <strain evidence="2 3">DSM 40526</strain>
    </source>
</reference>
<keyword evidence="3" id="KW-1185">Reference proteome</keyword>
<proteinExistence type="predicted"/>
<accession>A0ABS4LF33</accession>
<evidence type="ECO:0000313" key="2">
    <source>
        <dbReference type="EMBL" id="MBP2040722.1"/>
    </source>
</evidence>
<dbReference type="Pfam" id="PF19054">
    <property type="entry name" value="DUF5753"/>
    <property type="match status" value="1"/>
</dbReference>
<dbReference type="EMBL" id="JAGGLQ010000019">
    <property type="protein sequence ID" value="MBP2040722.1"/>
    <property type="molecule type" value="Genomic_DNA"/>
</dbReference>
<dbReference type="Pfam" id="PF13560">
    <property type="entry name" value="HTH_31"/>
    <property type="match status" value="1"/>
</dbReference>
<comment type="caution">
    <text evidence="2">The sequence shown here is derived from an EMBL/GenBank/DDBJ whole genome shotgun (WGS) entry which is preliminary data.</text>
</comment>
<dbReference type="SUPFAM" id="SSF47413">
    <property type="entry name" value="lambda repressor-like DNA-binding domains"/>
    <property type="match status" value="1"/>
</dbReference>
<gene>
    <name evidence="2" type="ORF">J2Z77_006577</name>
</gene>
<dbReference type="InterPro" id="IPR010982">
    <property type="entry name" value="Lambda_DNA-bd_dom_sf"/>
</dbReference>
<dbReference type="Proteomes" id="UP001519310">
    <property type="component" value="Unassembled WGS sequence"/>
</dbReference>
<protein>
    <recommendedName>
        <fullName evidence="1">DUF5753 domain-containing protein</fullName>
    </recommendedName>
</protein>
<feature type="domain" description="DUF5753" evidence="1">
    <location>
        <begin position="73"/>
        <end position="252"/>
    </location>
</feature>
<organism evidence="2 3">
    <name type="scientific">Streptomyces avidinii</name>
    <dbReference type="NCBI Taxonomy" id="1895"/>
    <lineage>
        <taxon>Bacteria</taxon>
        <taxon>Bacillati</taxon>
        <taxon>Actinomycetota</taxon>
        <taxon>Actinomycetes</taxon>
        <taxon>Kitasatosporales</taxon>
        <taxon>Streptomycetaceae</taxon>
        <taxon>Streptomyces</taxon>
    </lineage>
</organism>
<dbReference type="InterPro" id="IPR043917">
    <property type="entry name" value="DUF5753"/>
</dbReference>
<sequence length="274" mass="30605">MTTQQVAACLLISQPKISLLENGRRIIKPRDVRDLCGLYGVQDQRRVDDLMQMARESGRQGWWNAYDDIPYGAYIGLEAEAAAVRCYEPLVIPGLLQTSAYARAVIAGTIPPATAEQAATRLEIRMRRQDRLRTPGNPLRLWVVLDASALWRVVGSREVMREQLEHLTHLSAQPHITVQVLPHDAGAHPGVSGQFTLLEFAEATDGSVVYLERFTSDLYLEKRSDVRRYGDMYAHLQAQALSPDGTRSFIEEVIKVYAGPESSPDARALTLPRP</sequence>
<name>A0ABS4LF33_STRAV</name>
<evidence type="ECO:0000313" key="3">
    <source>
        <dbReference type="Proteomes" id="UP001519310"/>
    </source>
</evidence>
<dbReference type="CDD" id="cd00093">
    <property type="entry name" value="HTH_XRE"/>
    <property type="match status" value="1"/>
</dbReference>